<evidence type="ECO:0000256" key="6">
    <source>
        <dbReference type="SAM" id="MobiDB-lite"/>
    </source>
</evidence>
<gene>
    <name evidence="5" type="primary">darP</name>
    <name evidence="7" type="ORF">SAMN04488509_101319</name>
</gene>
<dbReference type="Pfam" id="PF04751">
    <property type="entry name" value="DarP"/>
    <property type="match status" value="1"/>
</dbReference>
<evidence type="ECO:0000256" key="5">
    <source>
        <dbReference type="HAMAP-Rule" id="MF_00765"/>
    </source>
</evidence>
<dbReference type="InterPro" id="IPR006839">
    <property type="entry name" value="DarP"/>
</dbReference>
<dbReference type="AlphaFoldDB" id="A0A1G6S7F7"/>
<dbReference type="GO" id="GO:1902626">
    <property type="term" value="P:assembly of large subunit precursor of preribosome"/>
    <property type="evidence" value="ECO:0007669"/>
    <property type="project" value="UniProtKB-UniRule"/>
</dbReference>
<dbReference type="GO" id="GO:0043022">
    <property type="term" value="F:ribosome binding"/>
    <property type="evidence" value="ECO:0007669"/>
    <property type="project" value="UniProtKB-UniRule"/>
</dbReference>
<dbReference type="HAMAP" id="MF_00765">
    <property type="entry name" value="DarP"/>
    <property type="match status" value="1"/>
</dbReference>
<organism evidence="7 8">
    <name type="scientific">Aquimonas voraii</name>
    <dbReference type="NCBI Taxonomy" id="265719"/>
    <lineage>
        <taxon>Bacteria</taxon>
        <taxon>Pseudomonadati</taxon>
        <taxon>Pseudomonadota</taxon>
        <taxon>Gammaproteobacteria</taxon>
        <taxon>Lysobacterales</taxon>
        <taxon>Lysobacteraceae</taxon>
        <taxon>Aquimonas</taxon>
    </lineage>
</organism>
<keyword evidence="8" id="KW-1185">Reference proteome</keyword>
<dbReference type="Proteomes" id="UP000199603">
    <property type="component" value="Unassembled WGS sequence"/>
</dbReference>
<dbReference type="CDD" id="cd16331">
    <property type="entry name" value="YjgA-like"/>
    <property type="match status" value="1"/>
</dbReference>
<comment type="similarity">
    <text evidence="5">Belongs to the DarP family.</text>
</comment>
<evidence type="ECO:0000256" key="2">
    <source>
        <dbReference type="ARBA" id="ARBA00022517"/>
    </source>
</evidence>
<dbReference type="NCBIfam" id="NF003593">
    <property type="entry name" value="PRK05255.1-1"/>
    <property type="match status" value="1"/>
</dbReference>
<keyword evidence="4 5" id="KW-0694">RNA-binding</keyword>
<evidence type="ECO:0000313" key="8">
    <source>
        <dbReference type="Proteomes" id="UP000199603"/>
    </source>
</evidence>
<evidence type="ECO:0000313" key="7">
    <source>
        <dbReference type="EMBL" id="SDD12126.1"/>
    </source>
</evidence>
<evidence type="ECO:0000256" key="1">
    <source>
        <dbReference type="ARBA" id="ARBA00022490"/>
    </source>
</evidence>
<protein>
    <recommendedName>
        <fullName evidence="5">Dual-action ribosomal maturation protein DarP</fullName>
    </recommendedName>
    <alternativeName>
        <fullName evidence="5">Large ribosomal subunit assembly factor DarP</fullName>
    </alternativeName>
</protein>
<evidence type="ECO:0000256" key="3">
    <source>
        <dbReference type="ARBA" id="ARBA00022730"/>
    </source>
</evidence>
<dbReference type="STRING" id="265719.SAMN04488509_101319"/>
<proteinExistence type="inferred from homology"/>
<sequence length="194" mass="22673">MNRHDDSEEFDFEDRGPSRSQQRRDALAVFELAERLVALSDTQLKKVPLDDALRAAVQHTRRITQHIARKRETQYLAKLLRRDEDAVDAIRAHLEIDRDAQRRENARFHRLEALRDRLIDDESALTEVIETYPEADRQQLRQLIRKARDERAADRPPAAYRELFKLLRGLDDAQLKANQADAGHESEDDEDGRD</sequence>
<feature type="region of interest" description="Disordered" evidence="6">
    <location>
        <begin position="1"/>
        <end position="23"/>
    </location>
</feature>
<dbReference type="GO" id="GO:0019843">
    <property type="term" value="F:rRNA binding"/>
    <property type="evidence" value="ECO:0007669"/>
    <property type="project" value="UniProtKB-UniRule"/>
</dbReference>
<keyword evidence="2 5" id="KW-0690">Ribosome biogenesis</keyword>
<dbReference type="SUPFAM" id="SSF158710">
    <property type="entry name" value="PSPTO4464-like"/>
    <property type="match status" value="1"/>
</dbReference>
<dbReference type="GO" id="GO:0005829">
    <property type="term" value="C:cytosol"/>
    <property type="evidence" value="ECO:0007669"/>
    <property type="project" value="TreeGrafter"/>
</dbReference>
<dbReference type="Gene3D" id="1.10.60.30">
    <property type="entry name" value="PSPTO4464-like domains"/>
    <property type="match status" value="2"/>
</dbReference>
<comment type="subcellular location">
    <subcellularLocation>
        <location evidence="5">Cytoplasm</location>
    </subcellularLocation>
    <text evidence="5">Associates with late stage pre-50S ribosomal subunits.</text>
</comment>
<keyword evidence="1 5" id="KW-0963">Cytoplasm</keyword>
<reference evidence="7 8" key="1">
    <citation type="submission" date="2016-10" db="EMBL/GenBank/DDBJ databases">
        <authorList>
            <person name="de Groot N.N."/>
        </authorList>
    </citation>
    <scope>NUCLEOTIDE SEQUENCE [LARGE SCALE GENOMIC DNA]</scope>
    <source>
        <strain evidence="7 8">DSM 16957</strain>
    </source>
</reference>
<accession>A0A1G6S7F7</accession>
<feature type="compositionally biased region" description="Basic and acidic residues" evidence="6">
    <location>
        <begin position="13"/>
        <end position="23"/>
    </location>
</feature>
<keyword evidence="3 5" id="KW-0699">rRNA-binding</keyword>
<dbReference type="RefSeq" id="WP_091238004.1">
    <property type="nucleotide sequence ID" value="NZ_FNAG01000001.1"/>
</dbReference>
<comment type="function">
    <text evidence="5">Member of a network of 50S ribosomal subunit biogenesis factors which assembles along the 30S-50S interface, preventing incorrect 23S rRNA structures from forming. Promotes peptidyl transferase center (PTC) maturation.</text>
</comment>
<dbReference type="OrthoDB" id="5293604at2"/>
<evidence type="ECO:0000256" key="4">
    <source>
        <dbReference type="ARBA" id="ARBA00022884"/>
    </source>
</evidence>
<dbReference type="PIRSF" id="PIRSF016183">
    <property type="entry name" value="UCP016183"/>
    <property type="match status" value="1"/>
</dbReference>
<name>A0A1G6S7F7_9GAMM</name>
<dbReference type="PANTHER" id="PTHR38101:SF1">
    <property type="entry name" value="UPF0307 PROTEIN YJGA"/>
    <property type="match status" value="1"/>
</dbReference>
<dbReference type="EMBL" id="FNAG01000001">
    <property type="protein sequence ID" value="SDD12126.1"/>
    <property type="molecule type" value="Genomic_DNA"/>
</dbReference>
<dbReference type="InterPro" id="IPR023153">
    <property type="entry name" value="DarP_sf"/>
</dbReference>
<dbReference type="PANTHER" id="PTHR38101">
    <property type="entry name" value="UPF0307 PROTEIN YJGA"/>
    <property type="match status" value="1"/>
</dbReference>